<reference evidence="2" key="2">
    <citation type="submission" date="2020-02" db="EMBL/GenBank/DDBJ databases">
        <authorList>
            <person name="Gilchrist C.L.M."/>
            <person name="Chooi Y.-H."/>
        </authorList>
    </citation>
    <scope>NUCLEOTIDE SEQUENCE</scope>
    <source>
        <strain evidence="2">MST-FP2251</strain>
    </source>
</reference>
<protein>
    <recommendedName>
        <fullName evidence="1">Heterokaryon incompatibility domain-containing protein</fullName>
    </recommendedName>
</protein>
<keyword evidence="3" id="KW-1185">Reference proteome</keyword>
<evidence type="ECO:0000259" key="1">
    <source>
        <dbReference type="Pfam" id="PF06985"/>
    </source>
</evidence>
<comment type="caution">
    <text evidence="2">The sequence shown here is derived from an EMBL/GenBank/DDBJ whole genome shotgun (WGS) entry which is preliminary data.</text>
</comment>
<dbReference type="InterPro" id="IPR010730">
    <property type="entry name" value="HET"/>
</dbReference>
<dbReference type="EMBL" id="VCAU01000017">
    <property type="protein sequence ID" value="KAF9891666.1"/>
    <property type="molecule type" value="Genomic_DNA"/>
</dbReference>
<dbReference type="PANTHER" id="PTHR24148">
    <property type="entry name" value="ANKYRIN REPEAT DOMAIN-CONTAINING PROTEIN 39 HOMOLOG-RELATED"/>
    <property type="match status" value="1"/>
</dbReference>
<name>A0AAD4CSA9_ASPNN</name>
<accession>A0AAD4CSA9</accession>
<feature type="domain" description="Heterokaryon incompatibility" evidence="1">
    <location>
        <begin position="113"/>
        <end position="250"/>
    </location>
</feature>
<dbReference type="InterPro" id="IPR052895">
    <property type="entry name" value="HetReg/Transcr_Mod"/>
</dbReference>
<dbReference type="AlphaFoldDB" id="A0AAD4CSA9"/>
<gene>
    <name evidence="2" type="ORF">FE257_003678</name>
</gene>
<sequence length="785" mass="91341">MSSTTDEDLPIQEEPDWSSEDDQYVWFEGKKTTYAWHDPSCSMPRIYSYNSMTTCLNCYCYDADAAVLDTPYSTFNRITQKTELRLLLIKGASFDEDVYCRLIPTEIARLPAYEAISYTWAEESGDARKVDTIYINGRPFTVTTNCKTALKRVRLPSRARTVWIDAVCIDQTNDEERSQQVQLMPEIYSRAKRVLIYLGEAMHEELPGLAYISRGPTSHLRDDELWPVVRQTIASLLRRRYFSRVWILQEVALAQEALVLCGEHEIPWESLRGMVDSFPRMKSTSLPQAMALFDESHPLPKALEFGARVYRGASHLLNLLDLTRGCQSTDPRDKVFAVFGMINCAESLGYIADYTKDVEQTYSRIALFLAEAAGLVPILARAVCRRNIQTLPLWVTDWSSPYSPDELRWINQVHGESDSTIRVDKDRCHIEFAGARICHVETLLRAGYLVEVSLAGEGQSGQILIETTLELQYLHQRLRLPPDERLFIYAILQSPRRRAWSYMDHYMDESEEELVRPPEQPVKKRSIVKVGTKPFILSTGGVFCFRGLCVLRPMNRGLRLGHVPEGRKGKPVGTGLQERRDFVEGRRQELEKWRQQLLEEVLVGKEQVLQERWKVLERMSERIPEGCSIRNSLNEVLTQWNDWKVLVEQTKTTMTLKEMLIAQRWPEEWKNAKIGYKVLQRPLENIRKDILDKWEGLQVRWTTLEKSLDDWNRGNYDDEAREEMWRCPQELSISTLEPARIQLPDEWKRLEERRNVLEQLEEETIEPEQLQLTGNPWQPWRIRVT</sequence>
<dbReference type="Proteomes" id="UP001194746">
    <property type="component" value="Unassembled WGS sequence"/>
</dbReference>
<dbReference type="Pfam" id="PF06985">
    <property type="entry name" value="HET"/>
    <property type="match status" value="1"/>
</dbReference>
<evidence type="ECO:0000313" key="3">
    <source>
        <dbReference type="Proteomes" id="UP001194746"/>
    </source>
</evidence>
<proteinExistence type="predicted"/>
<evidence type="ECO:0000313" key="2">
    <source>
        <dbReference type="EMBL" id="KAF9891666.1"/>
    </source>
</evidence>
<dbReference type="PANTHER" id="PTHR24148:SF64">
    <property type="entry name" value="HETEROKARYON INCOMPATIBILITY DOMAIN-CONTAINING PROTEIN"/>
    <property type="match status" value="1"/>
</dbReference>
<reference evidence="2" key="1">
    <citation type="journal article" date="2019" name="Beilstein J. Org. Chem.">
        <title>Nanangenines: drimane sesquiterpenoids as the dominant metabolite cohort of a novel Australian fungus, Aspergillus nanangensis.</title>
        <authorList>
            <person name="Lacey H.J."/>
            <person name="Gilchrist C.L.M."/>
            <person name="Crombie A."/>
            <person name="Kalaitzis J.A."/>
            <person name="Vuong D."/>
            <person name="Rutledge P.J."/>
            <person name="Turner P."/>
            <person name="Pitt J.I."/>
            <person name="Lacey E."/>
            <person name="Chooi Y.H."/>
            <person name="Piggott A.M."/>
        </authorList>
    </citation>
    <scope>NUCLEOTIDE SEQUENCE</scope>
    <source>
        <strain evidence="2">MST-FP2251</strain>
    </source>
</reference>
<organism evidence="2 3">
    <name type="scientific">Aspergillus nanangensis</name>
    <dbReference type="NCBI Taxonomy" id="2582783"/>
    <lineage>
        <taxon>Eukaryota</taxon>
        <taxon>Fungi</taxon>
        <taxon>Dikarya</taxon>
        <taxon>Ascomycota</taxon>
        <taxon>Pezizomycotina</taxon>
        <taxon>Eurotiomycetes</taxon>
        <taxon>Eurotiomycetidae</taxon>
        <taxon>Eurotiales</taxon>
        <taxon>Aspergillaceae</taxon>
        <taxon>Aspergillus</taxon>
        <taxon>Aspergillus subgen. Circumdati</taxon>
    </lineage>
</organism>